<protein>
    <recommendedName>
        <fullName evidence="5">Serine-threonine protein kinase 19</fullName>
    </recommendedName>
</protein>
<accession>A0A9P8HXZ4</accession>
<feature type="compositionally biased region" description="Polar residues" evidence="2">
    <location>
        <begin position="7"/>
        <end position="32"/>
    </location>
</feature>
<reference evidence="3" key="1">
    <citation type="submission" date="2021-03" db="EMBL/GenBank/DDBJ databases">
        <title>Comparative genomics and phylogenomic investigation of the class Geoglossomycetes provide insights into ecological specialization and systematics.</title>
        <authorList>
            <person name="Melie T."/>
            <person name="Pirro S."/>
            <person name="Miller A.N."/>
            <person name="Quandt A."/>
        </authorList>
    </citation>
    <scope>NUCLEOTIDE SEQUENCE</scope>
    <source>
        <strain evidence="3">GBOQ0MN5Z8</strain>
    </source>
</reference>
<comment type="similarity">
    <text evidence="1">Belongs to the STK19 family.</text>
</comment>
<feature type="region of interest" description="Disordered" evidence="2">
    <location>
        <begin position="1"/>
        <end position="73"/>
    </location>
</feature>
<name>A0A9P8HXZ4_9PEZI</name>
<dbReference type="GO" id="GO:0046579">
    <property type="term" value="P:positive regulation of Ras protein signal transduction"/>
    <property type="evidence" value="ECO:0007669"/>
    <property type="project" value="TreeGrafter"/>
</dbReference>
<evidence type="ECO:0000313" key="4">
    <source>
        <dbReference type="Proteomes" id="UP000698800"/>
    </source>
</evidence>
<dbReference type="InterPro" id="IPR018865">
    <property type="entry name" value="STK19-like"/>
</dbReference>
<keyword evidence="4" id="KW-1185">Reference proteome</keyword>
<evidence type="ECO:0000256" key="2">
    <source>
        <dbReference type="SAM" id="MobiDB-lite"/>
    </source>
</evidence>
<evidence type="ECO:0000256" key="1">
    <source>
        <dbReference type="ARBA" id="ARBA00093458"/>
    </source>
</evidence>
<dbReference type="AlphaFoldDB" id="A0A9P8HXZ4"/>
<dbReference type="Pfam" id="PF10494">
    <property type="entry name" value="Stk19"/>
    <property type="match status" value="1"/>
</dbReference>
<organism evidence="3 4">
    <name type="scientific">Glutinoglossum americanum</name>
    <dbReference type="NCBI Taxonomy" id="1670608"/>
    <lineage>
        <taxon>Eukaryota</taxon>
        <taxon>Fungi</taxon>
        <taxon>Dikarya</taxon>
        <taxon>Ascomycota</taxon>
        <taxon>Pezizomycotina</taxon>
        <taxon>Geoglossomycetes</taxon>
        <taxon>Geoglossales</taxon>
        <taxon>Geoglossaceae</taxon>
        <taxon>Glutinoglossum</taxon>
    </lineage>
</organism>
<sequence length="410" mass="43559">MPLNYTAAPSSRISKSSTRNPLNRRSTSSPFSSHPRRKPTPRTNKSHNGPPQDSADEYDDDNGPNNTSRLPDTGVIASLSTDLALRDVAQALRYIRTNMFTPLPERATGMSSTRVAEVLNFRRALPPIVTVAHVHALLNAPTMAEREIVELVQGGVVRKIVVPGRGGMGAGVGEGLVLVEEWEKVARESTELTEELKQTLLHHLRTNPAALTLPHSLFTPKDATALLHAGFLTNSTQSWTTTDVYSQPSPSLLGTLTSLSSLATRAPSGSLAAVGGQAAILNAGGSLSTTVTTDNRGGGEFHLALPNAGAHLRLLTSARTHLLALLAKSPHREAPLSLLRERWDGGVGRPDAKTPGAAAAAVLPGKTRKWRAFYGLRFEWVLGECVGAGLVELFETGSVGQGVRATGKKG</sequence>
<dbReference type="OrthoDB" id="3980126at2759"/>
<dbReference type="PANTHER" id="PTHR15243:SF0">
    <property type="entry name" value="SERINE_THREONINE-PROTEIN KINASE 19"/>
    <property type="match status" value="1"/>
</dbReference>
<gene>
    <name evidence="3" type="ORF">FGG08_006608</name>
</gene>
<proteinExistence type="inferred from homology"/>
<dbReference type="EMBL" id="JAGHQL010000199">
    <property type="protein sequence ID" value="KAH0536535.1"/>
    <property type="molecule type" value="Genomic_DNA"/>
</dbReference>
<evidence type="ECO:0000313" key="3">
    <source>
        <dbReference type="EMBL" id="KAH0536535.1"/>
    </source>
</evidence>
<dbReference type="PANTHER" id="PTHR15243">
    <property type="entry name" value="SERINE/THREONINE-PROTEIN KINASE 19"/>
    <property type="match status" value="1"/>
</dbReference>
<feature type="compositionally biased region" description="Polar residues" evidence="2">
    <location>
        <begin position="41"/>
        <end position="51"/>
    </location>
</feature>
<comment type="caution">
    <text evidence="3">The sequence shown here is derived from an EMBL/GenBank/DDBJ whole genome shotgun (WGS) entry which is preliminary data.</text>
</comment>
<evidence type="ECO:0008006" key="5">
    <source>
        <dbReference type="Google" id="ProtNLM"/>
    </source>
</evidence>
<dbReference type="Proteomes" id="UP000698800">
    <property type="component" value="Unassembled WGS sequence"/>
</dbReference>